<keyword evidence="1" id="KW-1133">Transmembrane helix</keyword>
<keyword evidence="3" id="KW-1185">Reference proteome</keyword>
<evidence type="ECO:0000313" key="3">
    <source>
        <dbReference type="Proteomes" id="UP000829720"/>
    </source>
</evidence>
<keyword evidence="1" id="KW-0812">Transmembrane</keyword>
<dbReference type="PANTHER" id="PTHR39948">
    <property type="entry name" value="GEO11419P1"/>
    <property type="match status" value="1"/>
</dbReference>
<dbReference type="Proteomes" id="UP000829720">
    <property type="component" value="Unassembled WGS sequence"/>
</dbReference>
<dbReference type="OrthoDB" id="8912589at2759"/>
<dbReference type="AlphaFoldDB" id="A0A8T3DGK8"/>
<dbReference type="EMBL" id="JAERUA010000009">
    <property type="protein sequence ID" value="KAI1895296.1"/>
    <property type="molecule type" value="Genomic_DNA"/>
</dbReference>
<accession>A0A8T3DGK8</accession>
<protein>
    <submittedName>
        <fullName evidence="2">Uncharacterized protein</fullName>
    </submittedName>
</protein>
<reference evidence="2" key="1">
    <citation type="submission" date="2021-01" db="EMBL/GenBank/DDBJ databases">
        <authorList>
            <person name="Zahm M."/>
            <person name="Roques C."/>
            <person name="Cabau C."/>
            <person name="Klopp C."/>
            <person name="Donnadieu C."/>
            <person name="Jouanno E."/>
            <person name="Lampietro C."/>
            <person name="Louis A."/>
            <person name="Herpin A."/>
            <person name="Echchiki A."/>
            <person name="Berthelot C."/>
            <person name="Parey E."/>
            <person name="Roest-Crollius H."/>
            <person name="Braasch I."/>
            <person name="Postlethwait J."/>
            <person name="Bobe J."/>
            <person name="Montfort J."/>
            <person name="Bouchez O."/>
            <person name="Begum T."/>
            <person name="Mejri S."/>
            <person name="Adams A."/>
            <person name="Chen W.-J."/>
            <person name="Guiguen Y."/>
        </authorList>
    </citation>
    <scope>NUCLEOTIDE SEQUENCE</scope>
    <source>
        <tissue evidence="2">Blood</tissue>
    </source>
</reference>
<proteinExistence type="predicted"/>
<evidence type="ECO:0000256" key="1">
    <source>
        <dbReference type="SAM" id="Phobius"/>
    </source>
</evidence>
<gene>
    <name evidence="2" type="ORF">AGOR_G00104830</name>
</gene>
<comment type="caution">
    <text evidence="2">The sequence shown here is derived from an EMBL/GenBank/DDBJ whole genome shotgun (WGS) entry which is preliminary data.</text>
</comment>
<evidence type="ECO:0000313" key="2">
    <source>
        <dbReference type="EMBL" id="KAI1895296.1"/>
    </source>
</evidence>
<keyword evidence="1" id="KW-0472">Membrane</keyword>
<dbReference type="PANTHER" id="PTHR39948:SF1">
    <property type="entry name" value="GEO11419P1"/>
    <property type="match status" value="1"/>
</dbReference>
<feature type="transmembrane region" description="Helical" evidence="1">
    <location>
        <begin position="12"/>
        <end position="35"/>
    </location>
</feature>
<organism evidence="2 3">
    <name type="scientific">Albula goreensis</name>
    <dbReference type="NCBI Taxonomy" id="1534307"/>
    <lineage>
        <taxon>Eukaryota</taxon>
        <taxon>Metazoa</taxon>
        <taxon>Chordata</taxon>
        <taxon>Craniata</taxon>
        <taxon>Vertebrata</taxon>
        <taxon>Euteleostomi</taxon>
        <taxon>Actinopterygii</taxon>
        <taxon>Neopterygii</taxon>
        <taxon>Teleostei</taxon>
        <taxon>Albuliformes</taxon>
        <taxon>Albulidae</taxon>
        <taxon>Albula</taxon>
    </lineage>
</organism>
<sequence>MASCGSCFWSIVWLIVLLVLAWPLSIFLGGLYGFIAPLTTCVGLDRLTDLLLEGANLGRTSALNMRHGKPLC</sequence>
<name>A0A8T3DGK8_9TELE</name>